<evidence type="ECO:0000259" key="9">
    <source>
        <dbReference type="Pfam" id="PF04158"/>
    </source>
</evidence>
<dbReference type="Pfam" id="PF04158">
    <property type="entry name" value="Sof1"/>
    <property type="match status" value="1"/>
</dbReference>
<dbReference type="GO" id="GO:0032040">
    <property type="term" value="C:small-subunit processome"/>
    <property type="evidence" value="ECO:0007669"/>
    <property type="project" value="TreeGrafter"/>
</dbReference>
<dbReference type="EMBL" id="BABT02000106">
    <property type="protein sequence ID" value="GAA96704.1"/>
    <property type="molecule type" value="Genomic_DNA"/>
</dbReference>
<organism evidence="10 11">
    <name type="scientific">Mixia osmundae (strain CBS 9802 / IAM 14324 / JCM 22182 / KY 12970)</name>
    <dbReference type="NCBI Taxonomy" id="764103"/>
    <lineage>
        <taxon>Eukaryota</taxon>
        <taxon>Fungi</taxon>
        <taxon>Dikarya</taxon>
        <taxon>Basidiomycota</taxon>
        <taxon>Pucciniomycotina</taxon>
        <taxon>Mixiomycetes</taxon>
        <taxon>Mixiales</taxon>
        <taxon>Mixiaceae</taxon>
        <taxon>Mixia</taxon>
    </lineage>
</organism>
<feature type="region of interest" description="Disordered" evidence="8">
    <location>
        <begin position="481"/>
        <end position="522"/>
    </location>
</feature>
<feature type="repeat" description="WD" evidence="7">
    <location>
        <begin position="353"/>
        <end position="394"/>
    </location>
</feature>
<accession>G7E1J4</accession>
<dbReference type="GO" id="GO:0000462">
    <property type="term" value="P:maturation of SSU-rRNA from tricistronic rRNA transcript (SSU-rRNA, 5.8S rRNA, LSU-rRNA)"/>
    <property type="evidence" value="ECO:0007669"/>
    <property type="project" value="TreeGrafter"/>
</dbReference>
<feature type="compositionally biased region" description="Basic residues" evidence="8">
    <location>
        <begin position="513"/>
        <end position="522"/>
    </location>
</feature>
<proteinExistence type="inferred from homology"/>
<sequence length="522" mass="58093">MKVRVIQRSLDDHMPATLGAPPPTKRNLDPSQHPFGRQREYQRALTAAKMDRMFAKPFVASLEAHAEGVYSLARDPERLGVMASGGAEGEIKLWSLPTQSSLLTVKNAHKGIVRGISFCPPAHGASRRQLPTASTSHDDPDGAQDDANEDAADDDDRMLARLHGLPDTDDGSHVRGESKFLTCSVDKTVKLWSSAGQHNSSDSPPRPLQVYSGTHGFNGVDHHRREAMFATASDRVLIWDQSKTTPITTLSFANNLSARSANKRDEGYAAGEHLTSVKFHPSETSVLASTGSDRSLTLYDLRSGTATGQTIMRMRANGLSFNPLQASVLLIASEDHNLYTYDIRNMSSATQVFKGHVGAVMSADWSPTGREFVSGSYDRSVRIWKAGQGRARDTYHTKRMQRIWSTAFTLDTRFIVSGSDDGNLRIWKARASDKLGVSSTKELAKKQYRDTLRDKWQHVGEVGKIERQRMLPKAIHNATRLDRDMVDARKRKEENRQAHRPRNLPAELPTAERKRHIVVQKQ</sequence>
<feature type="domain" description="Sof1-like protein" evidence="9">
    <location>
        <begin position="429"/>
        <end position="517"/>
    </location>
</feature>
<dbReference type="PANTHER" id="PTHR22851">
    <property type="entry name" value="U3 SMALL NUCLEOLAR RNA U3 SNORNA ASSOCIATED PROTEIN"/>
    <property type="match status" value="1"/>
</dbReference>
<comment type="subcellular location">
    <subcellularLocation>
        <location evidence="1">Nucleus</location>
        <location evidence="1">Nucleolus</location>
    </subcellularLocation>
</comment>
<reference evidence="10 11" key="1">
    <citation type="journal article" date="2011" name="J. Gen. Appl. Microbiol.">
        <title>Draft genome sequencing of the enigmatic basidiomycete Mixia osmundae.</title>
        <authorList>
            <person name="Nishida H."/>
            <person name="Nagatsuka Y."/>
            <person name="Sugiyama J."/>
        </authorList>
    </citation>
    <scope>NUCLEOTIDE SEQUENCE [LARGE SCALE GENOMIC DNA]</scope>
    <source>
        <strain evidence="11">CBS 9802 / IAM 14324 / JCM 22182 / KY 12970</strain>
    </source>
</reference>
<dbReference type="Proteomes" id="UP000009131">
    <property type="component" value="Unassembled WGS sequence"/>
</dbReference>
<dbReference type="OMA" id="EDHNAYI"/>
<dbReference type="Gene3D" id="2.130.10.10">
    <property type="entry name" value="YVTN repeat-like/Quinoprotein amine dehydrogenase"/>
    <property type="match status" value="3"/>
</dbReference>
<dbReference type="InterPro" id="IPR015943">
    <property type="entry name" value="WD40/YVTN_repeat-like_dom_sf"/>
</dbReference>
<dbReference type="OrthoDB" id="10249065at2759"/>
<dbReference type="InterPro" id="IPR036322">
    <property type="entry name" value="WD40_repeat_dom_sf"/>
</dbReference>
<reference evidence="10 11" key="2">
    <citation type="journal article" date="2012" name="Open Biol.">
        <title>Characteristics of nucleosomes and linker DNA regions on the genome of the basidiomycete Mixia osmundae revealed by mono- and dinucleosome mapping.</title>
        <authorList>
            <person name="Nishida H."/>
            <person name="Kondo S."/>
            <person name="Matsumoto T."/>
            <person name="Suzuki Y."/>
            <person name="Yoshikawa H."/>
            <person name="Taylor T.D."/>
            <person name="Sugiyama J."/>
        </authorList>
    </citation>
    <scope>NUCLEOTIDE SEQUENCE [LARGE SCALE GENOMIC DNA]</scope>
    <source>
        <strain evidence="11">CBS 9802 / IAM 14324 / JCM 22182 / KY 12970</strain>
    </source>
</reference>
<evidence type="ECO:0000313" key="11">
    <source>
        <dbReference type="Proteomes" id="UP000009131"/>
    </source>
</evidence>
<feature type="compositionally biased region" description="Acidic residues" evidence="8">
    <location>
        <begin position="141"/>
        <end position="153"/>
    </location>
</feature>
<dbReference type="InterPro" id="IPR007287">
    <property type="entry name" value="Sof1"/>
</dbReference>
<dbReference type="PRINTS" id="PR00320">
    <property type="entry name" value="GPROTEINBRPT"/>
</dbReference>
<evidence type="ECO:0000256" key="7">
    <source>
        <dbReference type="PROSITE-ProRule" id="PRU00221"/>
    </source>
</evidence>
<dbReference type="RefSeq" id="XP_014565225.1">
    <property type="nucleotide sequence ID" value="XM_014709739.1"/>
</dbReference>
<dbReference type="InterPro" id="IPR020472">
    <property type="entry name" value="WD40_PAC1"/>
</dbReference>
<feature type="repeat" description="WD" evidence="7">
    <location>
        <begin position="396"/>
        <end position="437"/>
    </location>
</feature>
<dbReference type="InterPro" id="IPR051733">
    <property type="entry name" value="WD_repeat_DCAF13/WDSOF1"/>
</dbReference>
<evidence type="ECO:0000256" key="2">
    <source>
        <dbReference type="ARBA" id="ARBA00005649"/>
    </source>
</evidence>
<evidence type="ECO:0000256" key="3">
    <source>
        <dbReference type="ARBA" id="ARBA00022574"/>
    </source>
</evidence>
<keyword evidence="4" id="KW-0677">Repeat</keyword>
<comment type="similarity">
    <text evidence="2">Belongs to the WD repeat DCAF13/WDSOF1 family.</text>
</comment>
<feature type="region of interest" description="Disordered" evidence="8">
    <location>
        <begin position="123"/>
        <end position="153"/>
    </location>
</feature>
<evidence type="ECO:0000256" key="8">
    <source>
        <dbReference type="SAM" id="MobiDB-lite"/>
    </source>
</evidence>
<feature type="compositionally biased region" description="Basic and acidic residues" evidence="8">
    <location>
        <begin position="481"/>
        <end position="497"/>
    </location>
</feature>
<evidence type="ECO:0000256" key="6">
    <source>
        <dbReference type="ARBA" id="ARBA00023274"/>
    </source>
</evidence>
<keyword evidence="6" id="KW-0687">Ribonucleoprotein</keyword>
<dbReference type="InterPro" id="IPR001680">
    <property type="entry name" value="WD40_rpt"/>
</dbReference>
<comment type="caution">
    <text evidence="10">The sequence shown here is derived from an EMBL/GenBank/DDBJ whole genome shotgun (WGS) entry which is preliminary data.</text>
</comment>
<name>G7E1J4_MIXOS</name>
<dbReference type="HOGENOM" id="CLU_033999_0_0_1"/>
<keyword evidence="5" id="KW-0539">Nucleus</keyword>
<dbReference type="PROSITE" id="PS50294">
    <property type="entry name" value="WD_REPEATS_REGION"/>
    <property type="match status" value="2"/>
</dbReference>
<feature type="region of interest" description="Disordered" evidence="8">
    <location>
        <begin position="11"/>
        <end position="34"/>
    </location>
</feature>
<dbReference type="AlphaFoldDB" id="G7E1J4"/>
<feature type="repeat" description="WD" evidence="7">
    <location>
        <begin position="62"/>
        <end position="104"/>
    </location>
</feature>
<dbReference type="Pfam" id="PF00400">
    <property type="entry name" value="WD40"/>
    <property type="match status" value="5"/>
</dbReference>
<dbReference type="PROSITE" id="PS50082">
    <property type="entry name" value="WD_REPEATS_2"/>
    <property type="match status" value="3"/>
</dbReference>
<dbReference type="eggNOG" id="KOG0268">
    <property type="taxonomic scope" value="Eukaryota"/>
</dbReference>
<dbReference type="PANTHER" id="PTHR22851:SF0">
    <property type="entry name" value="DDB1- AND CUL4-ASSOCIATED FACTOR 13"/>
    <property type="match status" value="1"/>
</dbReference>
<evidence type="ECO:0000256" key="5">
    <source>
        <dbReference type="ARBA" id="ARBA00023242"/>
    </source>
</evidence>
<dbReference type="FunCoup" id="G7E1J4">
    <property type="interactions" value="837"/>
</dbReference>
<dbReference type="InParanoid" id="G7E1J4"/>
<evidence type="ECO:0000256" key="4">
    <source>
        <dbReference type="ARBA" id="ARBA00022737"/>
    </source>
</evidence>
<keyword evidence="11" id="KW-1185">Reference proteome</keyword>
<dbReference type="SMART" id="SM00320">
    <property type="entry name" value="WD40"/>
    <property type="match status" value="7"/>
</dbReference>
<protein>
    <recommendedName>
        <fullName evidence="9">Sof1-like protein domain-containing protein</fullName>
    </recommendedName>
</protein>
<gene>
    <name evidence="10" type="primary">Mo03375</name>
    <name evidence="10" type="ORF">E5Q_03375</name>
</gene>
<dbReference type="SUPFAM" id="SSF50978">
    <property type="entry name" value="WD40 repeat-like"/>
    <property type="match status" value="1"/>
</dbReference>
<evidence type="ECO:0000256" key="1">
    <source>
        <dbReference type="ARBA" id="ARBA00004604"/>
    </source>
</evidence>
<dbReference type="STRING" id="764103.G7E1J4"/>
<evidence type="ECO:0000313" key="10">
    <source>
        <dbReference type="EMBL" id="GAA96704.1"/>
    </source>
</evidence>
<keyword evidence="3 7" id="KW-0853">WD repeat</keyword>